<keyword evidence="3" id="KW-1185">Reference proteome</keyword>
<dbReference type="RefSeq" id="WP_184162238.1">
    <property type="nucleotide sequence ID" value="NZ_JACHLN010000001.1"/>
</dbReference>
<proteinExistence type="predicted"/>
<dbReference type="Proteomes" id="UP000575241">
    <property type="component" value="Unassembled WGS sequence"/>
</dbReference>
<dbReference type="Gene3D" id="3.90.1150.200">
    <property type="match status" value="1"/>
</dbReference>
<protein>
    <submittedName>
        <fullName evidence="2">Uncharacterized protein YdeI (YjbR/CyaY-like superfamily)</fullName>
    </submittedName>
</protein>
<dbReference type="AlphaFoldDB" id="A0A7W7JY86"/>
<name>A0A7W7JY86_9SPHN</name>
<evidence type="ECO:0000313" key="3">
    <source>
        <dbReference type="Proteomes" id="UP000575241"/>
    </source>
</evidence>
<dbReference type="Pfam" id="PF08818">
    <property type="entry name" value="DUF1801"/>
    <property type="match status" value="1"/>
</dbReference>
<evidence type="ECO:0000313" key="2">
    <source>
        <dbReference type="EMBL" id="MBB4837533.1"/>
    </source>
</evidence>
<feature type="domain" description="YdhG-like" evidence="1">
    <location>
        <begin position="19"/>
        <end position="109"/>
    </location>
</feature>
<dbReference type="SUPFAM" id="SSF159888">
    <property type="entry name" value="YdhG-like"/>
    <property type="match status" value="1"/>
</dbReference>
<comment type="caution">
    <text evidence="2">The sequence shown here is derived from an EMBL/GenBank/DDBJ whole genome shotgun (WGS) entry which is preliminary data.</text>
</comment>
<dbReference type="InterPro" id="IPR014922">
    <property type="entry name" value="YdhG-like"/>
</dbReference>
<gene>
    <name evidence="2" type="ORF">HNP52_000584</name>
</gene>
<organism evidence="2 3">
    <name type="scientific">Sphingomonas kyeonggiensis</name>
    <dbReference type="NCBI Taxonomy" id="1268553"/>
    <lineage>
        <taxon>Bacteria</taxon>
        <taxon>Pseudomonadati</taxon>
        <taxon>Pseudomonadota</taxon>
        <taxon>Alphaproteobacteria</taxon>
        <taxon>Sphingomonadales</taxon>
        <taxon>Sphingomonadaceae</taxon>
        <taxon>Sphingomonas</taxon>
    </lineage>
</organism>
<reference evidence="2 3" key="1">
    <citation type="submission" date="2020-08" db="EMBL/GenBank/DDBJ databases">
        <title>Functional genomics of gut bacteria from endangered species of beetles.</title>
        <authorList>
            <person name="Carlos-Shanley C."/>
        </authorList>
    </citation>
    <scope>NUCLEOTIDE SEQUENCE [LARGE SCALE GENOMIC DNA]</scope>
    <source>
        <strain evidence="2 3">S00224</strain>
    </source>
</reference>
<sequence length="196" mass="21980">MTRDPRVDAYIESRAEFARPILSWLRARFHAAVPEVEETIKWSHPFFTLAGKPLANMAAFKAHASFGFWNRQENETGKEGEAMGQFGRIETLADLPPAEEVEQLIRDAVARLGEAKPARPRAAPKGEAEVPPELAEALAGDAAAQAAFTAFPPGCRREYCEWIAEAKRPETKAKRVAEAVAWMREGKRRNWKYENC</sequence>
<dbReference type="EMBL" id="JACHLN010000001">
    <property type="protein sequence ID" value="MBB4837533.1"/>
    <property type="molecule type" value="Genomic_DNA"/>
</dbReference>
<evidence type="ECO:0000259" key="1">
    <source>
        <dbReference type="Pfam" id="PF08818"/>
    </source>
</evidence>
<accession>A0A7W7JY86</accession>
<dbReference type="Pfam" id="PF13376">
    <property type="entry name" value="OmdA"/>
    <property type="match status" value="1"/>
</dbReference>